<reference evidence="4 5" key="1">
    <citation type="submission" date="2016-10" db="EMBL/GenBank/DDBJ databases">
        <authorList>
            <person name="de Groot N.N."/>
        </authorList>
    </citation>
    <scope>NUCLEOTIDE SEQUENCE [LARGE SCALE GENOMIC DNA]</scope>
    <source>
        <strain evidence="4 5">KHGC13</strain>
    </source>
</reference>
<dbReference type="RefSeq" id="WP_090469075.1">
    <property type="nucleotide sequence ID" value="NZ_FOWF01000002.1"/>
</dbReference>
<evidence type="ECO:0000256" key="1">
    <source>
        <dbReference type="ARBA" id="ARBA00000022"/>
    </source>
</evidence>
<dbReference type="STRING" id="155865.SAMN05216515_10246"/>
<evidence type="ECO:0000313" key="5">
    <source>
        <dbReference type="Proteomes" id="UP000198817"/>
    </source>
</evidence>
<keyword evidence="5" id="KW-1185">Reference proteome</keyword>
<comment type="catalytic activity">
    <reaction evidence="1">
        <text>5-amino-6-(5-phospho-D-ribosylamino)uracil + H2O = 5,6-diaminouracil + D-ribose 5-phosphate</text>
        <dbReference type="Rhea" id="RHEA:55020"/>
        <dbReference type="ChEBI" id="CHEBI:15377"/>
        <dbReference type="ChEBI" id="CHEBI:46252"/>
        <dbReference type="ChEBI" id="CHEBI:58453"/>
        <dbReference type="ChEBI" id="CHEBI:78346"/>
    </reaction>
</comment>
<comment type="catalytic activity">
    <reaction evidence="2">
        <text>2,5-diamino-6-hydroxy-4-(5-phosphoribosylamino)-pyrimidine + H2O = 2,5,6-triamino-4-hydroxypyrimidine + D-ribose 5-phosphate</text>
        <dbReference type="Rhea" id="RHEA:23436"/>
        <dbReference type="ChEBI" id="CHEBI:15377"/>
        <dbReference type="ChEBI" id="CHEBI:58614"/>
        <dbReference type="ChEBI" id="CHEBI:78346"/>
        <dbReference type="ChEBI" id="CHEBI:137796"/>
    </reaction>
</comment>
<evidence type="ECO:0000259" key="3">
    <source>
        <dbReference type="Pfam" id="PF08719"/>
    </source>
</evidence>
<sequence>MKNEEIGRIYFFQTWYGENGWLHNFFPAPFRYGSFGKTKGVYASAEQFLMQQKASVLESDEVAEQIMANLDPETEKKLGRSILNYDEALWSAIRFQTVRRGIRAKFQQNPQILRFLLDTGGSEIAEVSSTDRLWGIGLDAEDPRRLDPAHWEGENLLGNILKQVRRDLFDWLSVREPERIQYIDGNAILEYGEEAYFPPFADLLDMPFAEAAEVPRVGEILMPYARIAEKRRTGSCGNPEEFLEETRKRGGLSIRKMDRMIRRGENANLPEAGFSEMIQDLYDQCRFGVIKL</sequence>
<dbReference type="EMBL" id="FPBT01000001">
    <property type="protein sequence ID" value="SFU28146.1"/>
    <property type="molecule type" value="Genomic_DNA"/>
</dbReference>
<dbReference type="InterPro" id="IPR012816">
    <property type="entry name" value="NADAR"/>
</dbReference>
<feature type="domain" description="NADAR" evidence="3">
    <location>
        <begin position="10"/>
        <end position="168"/>
    </location>
</feature>
<proteinExistence type="predicted"/>
<organism evidence="4 5">
    <name type="scientific">Eubacterium pyruvativorans</name>
    <dbReference type="NCBI Taxonomy" id="155865"/>
    <lineage>
        <taxon>Bacteria</taxon>
        <taxon>Bacillati</taxon>
        <taxon>Bacillota</taxon>
        <taxon>Clostridia</taxon>
        <taxon>Eubacteriales</taxon>
        <taxon>Eubacteriaceae</taxon>
        <taxon>Eubacterium</taxon>
    </lineage>
</organism>
<dbReference type="AlphaFoldDB" id="A0A1I7EW39"/>
<dbReference type="NCBIfam" id="TIGR02464">
    <property type="entry name" value="ribofla_fusion"/>
    <property type="match status" value="1"/>
</dbReference>
<dbReference type="Proteomes" id="UP000198817">
    <property type="component" value="Unassembled WGS sequence"/>
</dbReference>
<dbReference type="Pfam" id="PF08719">
    <property type="entry name" value="NADAR"/>
    <property type="match status" value="1"/>
</dbReference>
<evidence type="ECO:0000256" key="2">
    <source>
        <dbReference type="ARBA" id="ARBA00000751"/>
    </source>
</evidence>
<dbReference type="CDD" id="cd15457">
    <property type="entry name" value="NADAR"/>
    <property type="match status" value="1"/>
</dbReference>
<dbReference type="Gene3D" id="1.10.357.40">
    <property type="entry name" value="YbiA-like"/>
    <property type="match status" value="1"/>
</dbReference>
<gene>
    <name evidence="4" type="ORF">SAMN05216508_10145</name>
</gene>
<dbReference type="SUPFAM" id="SSF143990">
    <property type="entry name" value="YbiA-like"/>
    <property type="match status" value="1"/>
</dbReference>
<evidence type="ECO:0000313" key="4">
    <source>
        <dbReference type="EMBL" id="SFU28146.1"/>
    </source>
</evidence>
<accession>A0A1I7EW39</accession>
<dbReference type="OrthoDB" id="67297at2"/>
<dbReference type="InterPro" id="IPR037238">
    <property type="entry name" value="YbiA-like_sf"/>
</dbReference>
<protein>
    <recommendedName>
        <fullName evidence="3">NADAR domain-containing protein</fullName>
    </recommendedName>
</protein>
<name>A0A1I7EW39_9FIRM</name>